<name>A0A8J7U281_9BACT</name>
<evidence type="ECO:0000259" key="1">
    <source>
        <dbReference type="Pfam" id="PF07238"/>
    </source>
</evidence>
<evidence type="ECO:0000313" key="2">
    <source>
        <dbReference type="EMBL" id="MBO1319008.1"/>
    </source>
</evidence>
<dbReference type="SUPFAM" id="SSF141371">
    <property type="entry name" value="PilZ domain-like"/>
    <property type="match status" value="1"/>
</dbReference>
<comment type="caution">
    <text evidence="2">The sequence shown here is derived from an EMBL/GenBank/DDBJ whole genome shotgun (WGS) entry which is preliminary data.</text>
</comment>
<accession>A0A8J7U281</accession>
<evidence type="ECO:0000313" key="3">
    <source>
        <dbReference type="Proteomes" id="UP000664417"/>
    </source>
</evidence>
<dbReference type="Pfam" id="PF07238">
    <property type="entry name" value="PilZ"/>
    <property type="match status" value="1"/>
</dbReference>
<dbReference type="AlphaFoldDB" id="A0A8J7U281"/>
<gene>
    <name evidence="2" type="ORF">J3U88_11115</name>
</gene>
<proteinExistence type="predicted"/>
<feature type="domain" description="PilZ" evidence="1">
    <location>
        <begin position="20"/>
        <end position="110"/>
    </location>
</feature>
<reference evidence="2" key="1">
    <citation type="submission" date="2021-03" db="EMBL/GenBank/DDBJ databases">
        <authorList>
            <person name="Wang G."/>
        </authorList>
    </citation>
    <scope>NUCLEOTIDE SEQUENCE</scope>
    <source>
        <strain evidence="2">KCTC 12899</strain>
    </source>
</reference>
<dbReference type="GO" id="GO:0035438">
    <property type="term" value="F:cyclic-di-GMP binding"/>
    <property type="evidence" value="ECO:0007669"/>
    <property type="project" value="InterPro"/>
</dbReference>
<dbReference type="RefSeq" id="WP_207858829.1">
    <property type="nucleotide sequence ID" value="NZ_JAFREP010000008.1"/>
</dbReference>
<dbReference type="EMBL" id="JAFREP010000008">
    <property type="protein sequence ID" value="MBO1319008.1"/>
    <property type="molecule type" value="Genomic_DNA"/>
</dbReference>
<organism evidence="2 3">
    <name type="scientific">Acanthopleuribacter pedis</name>
    <dbReference type="NCBI Taxonomy" id="442870"/>
    <lineage>
        <taxon>Bacteria</taxon>
        <taxon>Pseudomonadati</taxon>
        <taxon>Acidobacteriota</taxon>
        <taxon>Holophagae</taxon>
        <taxon>Acanthopleuribacterales</taxon>
        <taxon>Acanthopleuribacteraceae</taxon>
        <taxon>Acanthopleuribacter</taxon>
    </lineage>
</organism>
<sequence>MIASNRRILERRHLIFYLGVLDLDSKQQLGYIVDISEGGIMLMSNQSIEIGEVFRLKVTLPGSGEYGESFSFEAQSIWSRQGPTEEIYDTGFKLLDCTKEQLEAIRHVIEELGFDHAKF</sequence>
<protein>
    <submittedName>
        <fullName evidence="2">PilZ domain-containing protein</fullName>
    </submittedName>
</protein>
<dbReference type="Gene3D" id="2.40.10.220">
    <property type="entry name" value="predicted glycosyltransferase like domains"/>
    <property type="match status" value="1"/>
</dbReference>
<keyword evidence="3" id="KW-1185">Reference proteome</keyword>
<dbReference type="Proteomes" id="UP000664417">
    <property type="component" value="Unassembled WGS sequence"/>
</dbReference>
<dbReference type="InterPro" id="IPR009875">
    <property type="entry name" value="PilZ_domain"/>
</dbReference>